<name>S3K1I2_TREMA</name>
<reference evidence="2 3" key="1">
    <citation type="submission" date="2013-04" db="EMBL/GenBank/DDBJ databases">
        <title>The Genome Sequence of Treponema maltophilum ATCC 51939.</title>
        <authorList>
            <consortium name="The Broad Institute Genomics Platform"/>
            <person name="Earl A."/>
            <person name="Ward D."/>
            <person name="Feldgarden M."/>
            <person name="Gevers D."/>
            <person name="Leonetti C."/>
            <person name="Blanton J.M."/>
            <person name="Dewhirst F.E."/>
            <person name="Izard J."/>
            <person name="Walker B."/>
            <person name="Young S."/>
            <person name="Zeng Q."/>
            <person name="Gargeya S."/>
            <person name="Fitzgerald M."/>
            <person name="Haas B."/>
            <person name="Abouelleil A."/>
            <person name="Allen A.W."/>
            <person name="Alvarado L."/>
            <person name="Arachchi H.M."/>
            <person name="Berlin A.M."/>
            <person name="Chapman S.B."/>
            <person name="Gainer-Dewar J."/>
            <person name="Goldberg J."/>
            <person name="Griggs A."/>
            <person name="Gujja S."/>
            <person name="Hansen M."/>
            <person name="Howarth C."/>
            <person name="Imamovic A."/>
            <person name="Ireland A."/>
            <person name="Larimer J."/>
            <person name="McCowan C."/>
            <person name="Murphy C."/>
            <person name="Pearson M."/>
            <person name="Poon T.W."/>
            <person name="Priest M."/>
            <person name="Roberts A."/>
            <person name="Saif S."/>
            <person name="Shea T."/>
            <person name="Sisk P."/>
            <person name="Sykes S."/>
            <person name="Wortman J."/>
            <person name="Nusbaum C."/>
            <person name="Birren B."/>
        </authorList>
    </citation>
    <scope>NUCLEOTIDE SEQUENCE [LARGE SCALE GENOMIC DNA]</scope>
    <source>
        <strain evidence="2 3">ATCC 51939</strain>
    </source>
</reference>
<dbReference type="HOGENOM" id="CLU_997271_0_0_12"/>
<organism evidence="2 3">
    <name type="scientific">Treponema maltophilum ATCC 51939</name>
    <dbReference type="NCBI Taxonomy" id="1125699"/>
    <lineage>
        <taxon>Bacteria</taxon>
        <taxon>Pseudomonadati</taxon>
        <taxon>Spirochaetota</taxon>
        <taxon>Spirochaetia</taxon>
        <taxon>Spirochaetales</taxon>
        <taxon>Treponemataceae</taxon>
        <taxon>Treponema</taxon>
    </lineage>
</organism>
<gene>
    <name evidence="2" type="ORF">HMPREF9194_00081</name>
</gene>
<evidence type="ECO:0000313" key="2">
    <source>
        <dbReference type="EMBL" id="EPF32093.1"/>
    </source>
</evidence>
<dbReference type="PROSITE" id="PS51257">
    <property type="entry name" value="PROKAR_LIPOPROTEIN"/>
    <property type="match status" value="1"/>
</dbReference>
<feature type="domain" description="SH3b" evidence="1">
    <location>
        <begin position="176"/>
        <end position="240"/>
    </location>
</feature>
<proteinExistence type="predicted"/>
<evidence type="ECO:0000259" key="1">
    <source>
        <dbReference type="Pfam" id="PF08239"/>
    </source>
</evidence>
<evidence type="ECO:0000313" key="3">
    <source>
        <dbReference type="Proteomes" id="UP000014541"/>
    </source>
</evidence>
<dbReference type="Pfam" id="PF08239">
    <property type="entry name" value="SH3_3"/>
    <property type="match status" value="1"/>
</dbReference>
<dbReference type="InterPro" id="IPR003646">
    <property type="entry name" value="SH3-like_bac-type"/>
</dbReference>
<sequence>MKTKLPYEKQRKMAKFFLLLLFNLILIGCVKPHTAQTAESGTEPSPVQENSESSISIEDLINNNEFSFHLLNKNGSYGGSVANEYGKWTCNFGRSYIFFQYDSHRIERDIVYVSYVTCGFNLYGTPSFRGYEYPKKETVSITKKQIEERLKDETKNEITKKVISEQASCRALVITDNLRVREAPNAKPETKIIGKLNKFDDIYLIDCTDKKDSIENLQFPWYKTRLEDGNEGWVFGGFVKIYFFDEDIQMLKEAFEKDGSEYTNQFVTPDDDRPPKNQV</sequence>
<dbReference type="RefSeq" id="WP_016524390.1">
    <property type="nucleotide sequence ID" value="NZ_KE332518.1"/>
</dbReference>
<dbReference type="OrthoDB" id="359446at2"/>
<dbReference type="EMBL" id="ATFF01000002">
    <property type="protein sequence ID" value="EPF32093.1"/>
    <property type="molecule type" value="Genomic_DNA"/>
</dbReference>
<dbReference type="eggNOG" id="ENOG5030XJC">
    <property type="taxonomic scope" value="Bacteria"/>
</dbReference>
<dbReference type="Gene3D" id="2.30.30.40">
    <property type="entry name" value="SH3 Domains"/>
    <property type="match status" value="1"/>
</dbReference>
<accession>S3K1I2</accession>
<dbReference type="Proteomes" id="UP000014541">
    <property type="component" value="Unassembled WGS sequence"/>
</dbReference>
<dbReference type="PATRIC" id="fig|1125699.3.peg.81"/>
<protein>
    <recommendedName>
        <fullName evidence="1">SH3b domain-containing protein</fullName>
    </recommendedName>
</protein>
<dbReference type="STRING" id="1125699.HMPREF9194_00081"/>
<comment type="caution">
    <text evidence="2">The sequence shown here is derived from an EMBL/GenBank/DDBJ whole genome shotgun (WGS) entry which is preliminary data.</text>
</comment>
<dbReference type="AlphaFoldDB" id="S3K1I2"/>
<keyword evidence="3" id="KW-1185">Reference proteome</keyword>